<keyword evidence="2" id="KW-1185">Reference proteome</keyword>
<dbReference type="Gene3D" id="3.60.130.30">
    <property type="match status" value="1"/>
</dbReference>
<proteinExistence type="predicted"/>
<dbReference type="AlphaFoldDB" id="A0A067P7B1"/>
<gene>
    <name evidence="1" type="ORF">JAAARDRAFT_141616</name>
</gene>
<dbReference type="STRING" id="933084.A0A067P7B1"/>
<protein>
    <submittedName>
        <fullName evidence="1">Uncharacterized protein</fullName>
    </submittedName>
</protein>
<sequence>TATLDSIRSNISRNMFGVFGGQNPLTPMDSSALGINHRFDNFHWSWYNRHSTQGHEAPIDVHPFHCKKVHVTHTNYTQLTPRLSVETRQYNVIYHNMEIIFDDLFDWNHDLVHKFFPEDYNSLSEFCNELPLDARPACYPLSALVVNLDVTTKGHRGRKDHLLCVIISWGTHKGGGLGLFELGLVFNTNAGDTLIIRSYQLTHFNLHFNGERGSIVLHANASFHSWIKDRNRWEENMFMNS</sequence>
<dbReference type="HOGENOM" id="CLU_087177_0_0_1"/>
<accession>A0A067P7B1</accession>
<name>A0A067P7B1_9AGAM</name>
<evidence type="ECO:0000313" key="2">
    <source>
        <dbReference type="Proteomes" id="UP000027265"/>
    </source>
</evidence>
<dbReference type="Proteomes" id="UP000027265">
    <property type="component" value="Unassembled WGS sequence"/>
</dbReference>
<feature type="non-terminal residue" evidence="1">
    <location>
        <position position="1"/>
    </location>
</feature>
<evidence type="ECO:0000313" key="1">
    <source>
        <dbReference type="EMBL" id="KDQ50669.1"/>
    </source>
</evidence>
<dbReference type="InParanoid" id="A0A067P7B1"/>
<dbReference type="EMBL" id="KL197757">
    <property type="protein sequence ID" value="KDQ50669.1"/>
    <property type="molecule type" value="Genomic_DNA"/>
</dbReference>
<reference evidence="2" key="1">
    <citation type="journal article" date="2014" name="Proc. Natl. Acad. Sci. U.S.A.">
        <title>Extensive sampling of basidiomycete genomes demonstrates inadequacy of the white-rot/brown-rot paradigm for wood decay fungi.</title>
        <authorList>
            <person name="Riley R."/>
            <person name="Salamov A.A."/>
            <person name="Brown D.W."/>
            <person name="Nagy L.G."/>
            <person name="Floudas D."/>
            <person name="Held B.W."/>
            <person name="Levasseur A."/>
            <person name="Lombard V."/>
            <person name="Morin E."/>
            <person name="Otillar R."/>
            <person name="Lindquist E.A."/>
            <person name="Sun H."/>
            <person name="LaButti K.M."/>
            <person name="Schmutz J."/>
            <person name="Jabbour D."/>
            <person name="Luo H."/>
            <person name="Baker S.E."/>
            <person name="Pisabarro A.G."/>
            <person name="Walton J.D."/>
            <person name="Blanchette R.A."/>
            <person name="Henrissat B."/>
            <person name="Martin F."/>
            <person name="Cullen D."/>
            <person name="Hibbett D.S."/>
            <person name="Grigoriev I.V."/>
        </authorList>
    </citation>
    <scope>NUCLEOTIDE SEQUENCE [LARGE SCALE GENOMIC DNA]</scope>
    <source>
        <strain evidence="2">MUCL 33604</strain>
    </source>
</reference>
<organism evidence="1 2">
    <name type="scientific">Jaapia argillacea MUCL 33604</name>
    <dbReference type="NCBI Taxonomy" id="933084"/>
    <lineage>
        <taxon>Eukaryota</taxon>
        <taxon>Fungi</taxon>
        <taxon>Dikarya</taxon>
        <taxon>Basidiomycota</taxon>
        <taxon>Agaricomycotina</taxon>
        <taxon>Agaricomycetes</taxon>
        <taxon>Agaricomycetidae</taxon>
        <taxon>Jaapiales</taxon>
        <taxon>Jaapiaceae</taxon>
        <taxon>Jaapia</taxon>
    </lineage>
</organism>
<dbReference type="OrthoDB" id="2690740at2759"/>